<dbReference type="InterPro" id="IPR017871">
    <property type="entry name" value="ABC_transporter-like_CS"/>
</dbReference>
<feature type="domain" description="ABC transporter" evidence="11">
    <location>
        <begin position="8"/>
        <end position="233"/>
    </location>
</feature>
<keyword evidence="8" id="KW-0472">Membrane</keyword>
<keyword evidence="9" id="KW-0046">Antibiotic resistance</keyword>
<comment type="similarity">
    <text evidence="10">Belongs to the ABC transporter superfamily. Drug exporter-1 (DrugE1) (TC 3.A.1.105) family.</text>
</comment>
<dbReference type="PROSITE" id="PS00211">
    <property type="entry name" value="ABC_TRANSPORTER_1"/>
    <property type="match status" value="1"/>
</dbReference>
<reference evidence="12" key="1">
    <citation type="submission" date="2022-10" db="EMBL/GenBank/DDBJ databases">
        <title>The complete genomes of actinobacterial strains from the NBC collection.</title>
        <authorList>
            <person name="Joergensen T.S."/>
            <person name="Alvarez Arevalo M."/>
            <person name="Sterndorff E.B."/>
            <person name="Faurdal D."/>
            <person name="Vuksanovic O."/>
            <person name="Mourched A.-S."/>
            <person name="Charusanti P."/>
            <person name="Shaw S."/>
            <person name="Blin K."/>
            <person name="Weber T."/>
        </authorList>
    </citation>
    <scope>NUCLEOTIDE SEQUENCE</scope>
    <source>
        <strain evidence="12">NBC_01401</strain>
    </source>
</reference>
<dbReference type="InterPro" id="IPR003439">
    <property type="entry name" value="ABC_transporter-like_ATP-bd"/>
</dbReference>
<evidence type="ECO:0000256" key="4">
    <source>
        <dbReference type="ARBA" id="ARBA00022475"/>
    </source>
</evidence>
<dbReference type="GO" id="GO:0016887">
    <property type="term" value="F:ATP hydrolysis activity"/>
    <property type="evidence" value="ECO:0007669"/>
    <property type="project" value="InterPro"/>
</dbReference>
<dbReference type="AlphaFoldDB" id="A0AAU3GTZ5"/>
<dbReference type="CDD" id="cd03230">
    <property type="entry name" value="ABC_DR_subfamily_A"/>
    <property type="match status" value="1"/>
</dbReference>
<evidence type="ECO:0000256" key="5">
    <source>
        <dbReference type="ARBA" id="ARBA00022741"/>
    </source>
</evidence>
<keyword evidence="4" id="KW-1003">Cell membrane</keyword>
<dbReference type="SUPFAM" id="SSF52540">
    <property type="entry name" value="P-loop containing nucleoside triphosphate hydrolases"/>
    <property type="match status" value="1"/>
</dbReference>
<dbReference type="PANTHER" id="PTHR42711:SF16">
    <property type="entry name" value="ABC TRANSPORTER ATP-BINDING PROTEIN"/>
    <property type="match status" value="1"/>
</dbReference>
<proteinExistence type="inferred from homology"/>
<name>A0AAU3GTZ5_9ACTN</name>
<dbReference type="InterPro" id="IPR003593">
    <property type="entry name" value="AAA+_ATPase"/>
</dbReference>
<evidence type="ECO:0000256" key="7">
    <source>
        <dbReference type="ARBA" id="ARBA00022967"/>
    </source>
</evidence>
<evidence type="ECO:0000256" key="8">
    <source>
        <dbReference type="ARBA" id="ARBA00023136"/>
    </source>
</evidence>
<gene>
    <name evidence="12" type="ORF">OG626_16735</name>
</gene>
<dbReference type="PROSITE" id="PS50893">
    <property type="entry name" value="ABC_TRANSPORTER_2"/>
    <property type="match status" value="1"/>
</dbReference>
<sequence>MTTTTPLIEVAGLRKAYAGRTVVDGVSFAVEEGEIFGILGPNGAGKTTTVECVEGLRVPDGGQVRVAGHDPVRDHDQVTRILGAQLQESEIQPKLTVREALELYSAFYSAPLDWQPLAERLRLTDKLTTRFAKLSGGQKQRLFIALALVGDPRVVVLDELTTGLDPRSRRDTWELIEDVRDRGVTVLLVTHFMEEAQRLCDRIAVIDQGRVAALDSPAGLISQAAGATVISFTPSSPLDERELSLLPGLVGIEHKDSRVTLTGTDDTVNAVITLLARQHVTAHQLRVSDATLDDAFLDLTGAGQS</sequence>
<evidence type="ECO:0000256" key="9">
    <source>
        <dbReference type="ARBA" id="ARBA00023251"/>
    </source>
</evidence>
<dbReference type="GO" id="GO:0046677">
    <property type="term" value="P:response to antibiotic"/>
    <property type="evidence" value="ECO:0007669"/>
    <property type="project" value="UniProtKB-KW"/>
</dbReference>
<dbReference type="InterPro" id="IPR050763">
    <property type="entry name" value="ABC_transporter_ATP-binding"/>
</dbReference>
<dbReference type="PANTHER" id="PTHR42711">
    <property type="entry name" value="ABC TRANSPORTER ATP-BINDING PROTEIN"/>
    <property type="match status" value="1"/>
</dbReference>
<evidence type="ECO:0000256" key="2">
    <source>
        <dbReference type="ARBA" id="ARBA00012191"/>
    </source>
</evidence>
<keyword evidence="6 12" id="KW-0067">ATP-binding</keyword>
<dbReference type="GO" id="GO:0005524">
    <property type="term" value="F:ATP binding"/>
    <property type="evidence" value="ECO:0007669"/>
    <property type="project" value="UniProtKB-KW"/>
</dbReference>
<dbReference type="GO" id="GO:0005886">
    <property type="term" value="C:plasma membrane"/>
    <property type="evidence" value="ECO:0007669"/>
    <property type="project" value="UniProtKB-SubCell"/>
</dbReference>
<keyword evidence="3" id="KW-0813">Transport</keyword>
<keyword evidence="7" id="KW-1278">Translocase</keyword>
<dbReference type="SMART" id="SM00382">
    <property type="entry name" value="AAA"/>
    <property type="match status" value="1"/>
</dbReference>
<dbReference type="FunFam" id="3.40.50.300:FF:000589">
    <property type="entry name" value="ABC transporter, ATP-binding subunit"/>
    <property type="match status" value="1"/>
</dbReference>
<dbReference type="GO" id="GO:0008559">
    <property type="term" value="F:ABC-type xenobiotic transporter activity"/>
    <property type="evidence" value="ECO:0007669"/>
    <property type="project" value="UniProtKB-EC"/>
</dbReference>
<accession>A0AAU3GTZ5</accession>
<keyword evidence="5" id="KW-0547">Nucleotide-binding</keyword>
<dbReference type="Gene3D" id="3.40.50.300">
    <property type="entry name" value="P-loop containing nucleotide triphosphate hydrolases"/>
    <property type="match status" value="1"/>
</dbReference>
<comment type="subcellular location">
    <subcellularLocation>
        <location evidence="1">Cell membrane</location>
        <topology evidence="1">Peripheral membrane protein</topology>
        <orientation evidence="1">Cytoplasmic side</orientation>
    </subcellularLocation>
</comment>
<evidence type="ECO:0000313" key="12">
    <source>
        <dbReference type="EMBL" id="WTY96446.1"/>
    </source>
</evidence>
<protein>
    <recommendedName>
        <fullName evidence="2">ABC-type xenobiotic transporter</fullName>
        <ecNumber evidence="2">7.6.2.2</ecNumber>
    </recommendedName>
</protein>
<evidence type="ECO:0000256" key="1">
    <source>
        <dbReference type="ARBA" id="ARBA00004413"/>
    </source>
</evidence>
<dbReference type="InterPro" id="IPR027417">
    <property type="entry name" value="P-loop_NTPase"/>
</dbReference>
<evidence type="ECO:0000256" key="6">
    <source>
        <dbReference type="ARBA" id="ARBA00022840"/>
    </source>
</evidence>
<evidence type="ECO:0000256" key="10">
    <source>
        <dbReference type="ARBA" id="ARBA00049985"/>
    </source>
</evidence>
<dbReference type="EMBL" id="CP109535">
    <property type="protein sequence ID" value="WTY96446.1"/>
    <property type="molecule type" value="Genomic_DNA"/>
</dbReference>
<dbReference type="EC" id="7.6.2.2" evidence="2"/>
<evidence type="ECO:0000259" key="11">
    <source>
        <dbReference type="PROSITE" id="PS50893"/>
    </source>
</evidence>
<organism evidence="12">
    <name type="scientific">Streptomyces sp. NBC_01401</name>
    <dbReference type="NCBI Taxonomy" id="2903854"/>
    <lineage>
        <taxon>Bacteria</taxon>
        <taxon>Bacillati</taxon>
        <taxon>Actinomycetota</taxon>
        <taxon>Actinomycetes</taxon>
        <taxon>Kitasatosporales</taxon>
        <taxon>Streptomycetaceae</taxon>
        <taxon>Streptomyces</taxon>
    </lineage>
</organism>
<evidence type="ECO:0000256" key="3">
    <source>
        <dbReference type="ARBA" id="ARBA00022448"/>
    </source>
</evidence>
<dbReference type="Pfam" id="PF00005">
    <property type="entry name" value="ABC_tran"/>
    <property type="match status" value="1"/>
</dbReference>